<protein>
    <submittedName>
        <fullName evidence="1">NADPH-dependent FMN reductase</fullName>
    </submittedName>
</protein>
<dbReference type="EMBL" id="CP009268">
    <property type="protein sequence ID" value="AJA50978.1"/>
    <property type="molecule type" value="Genomic_DNA"/>
</dbReference>
<keyword evidence="4" id="KW-1185">Reference proteome</keyword>
<organism evidence="1 4">
    <name type="scientific">Clostridium pasteurianum DSM 525 = ATCC 6013</name>
    <dbReference type="NCBI Taxonomy" id="1262449"/>
    <lineage>
        <taxon>Bacteria</taxon>
        <taxon>Bacillati</taxon>
        <taxon>Bacillota</taxon>
        <taxon>Clostridia</taxon>
        <taxon>Eubacteriales</taxon>
        <taxon>Clostridiaceae</taxon>
        <taxon>Clostridium</taxon>
    </lineage>
</organism>
<accession>A0A0H3J7L5</accession>
<reference evidence="2" key="2">
    <citation type="submission" date="2015-10" db="EMBL/GenBank/DDBJ databases">
        <title>Improved Draft Genome Sequence of Clostridium pasteurianum Strain ATCC 6013 (DSM 525) Using a Hybrid Next-Generation Sequencing Approach.</title>
        <authorList>
            <person name="Pyne M.E."/>
            <person name="Utturkar S.M."/>
            <person name="Brown S.D."/>
            <person name="Moo-Young M."/>
            <person name="Chung D.A."/>
            <person name="Chou P.C."/>
        </authorList>
    </citation>
    <scope>NUCLEOTIDE SEQUENCE</scope>
    <source>
        <strain evidence="2">ATCC 6013</strain>
    </source>
</reference>
<sequence length="193" mass="22046">MKILLISDEYNDIPLRDILNKKLFEAFSSKQNDFKSYLVKEEDLKPCIGCFSCWLKTPGLCVIKDLGRDISRDILNCDLLIIVSKIAFGCYSPAIKRILDRHIPSILPFLKIVNGEMHHSSRYNKYPEIVVLGYGEDVTIEEEKTLNQLADANAVNLQKKKAKTYICRSEKEIDSIMKVVFVHIENMGGKFNG</sequence>
<dbReference type="GeneID" id="93073097"/>
<evidence type="ECO:0000313" key="4">
    <source>
        <dbReference type="Proteomes" id="UP000030905"/>
    </source>
</evidence>
<dbReference type="PATRIC" id="fig|1262449.3.peg.3313"/>
<dbReference type="Proteomes" id="UP000030905">
    <property type="component" value="Chromosome"/>
</dbReference>
<name>A0A0H3J7L5_CLOPA</name>
<gene>
    <name evidence="1" type="ORF">CLPA_c08900</name>
    <name evidence="2" type="ORF">CP6013_02261</name>
</gene>
<dbReference type="eggNOG" id="COG0655">
    <property type="taxonomic scope" value="Bacteria"/>
</dbReference>
<evidence type="ECO:0000313" key="3">
    <source>
        <dbReference type="Proteomes" id="UP000028042"/>
    </source>
</evidence>
<evidence type="ECO:0000313" key="1">
    <source>
        <dbReference type="EMBL" id="AJA50978.1"/>
    </source>
</evidence>
<dbReference type="Gene3D" id="3.40.50.360">
    <property type="match status" value="1"/>
</dbReference>
<dbReference type="InterPro" id="IPR050104">
    <property type="entry name" value="FMN-dep_NADH:Q_OxRdtase_AzoR1"/>
</dbReference>
<dbReference type="KEGG" id="cpat:CLPA_c08900"/>
<evidence type="ECO:0000313" key="2">
    <source>
        <dbReference type="EMBL" id="KRU13013.1"/>
    </source>
</evidence>
<dbReference type="RefSeq" id="WP_003447093.1">
    <property type="nucleotide sequence ID" value="NZ_ANZB01000013.1"/>
</dbReference>
<dbReference type="Proteomes" id="UP000028042">
    <property type="component" value="Unassembled WGS sequence"/>
</dbReference>
<dbReference type="AlphaFoldDB" id="A0A0H3J7L5"/>
<reference evidence="2 3" key="3">
    <citation type="journal article" name="Genome Announc.">
        <title>Improved Draft Genome Sequence of Clostridium pasteurianum Strain ATCC 6013 (DSM 525) Using a Hybrid Next-Generation Sequencing Approach.</title>
        <authorList>
            <person name="Pyne M.E."/>
            <person name="Utturkar S."/>
            <person name="Brown S.D."/>
            <person name="Moo-Young M."/>
            <person name="Chung D.A."/>
            <person name="Chou C.P."/>
        </authorList>
    </citation>
    <scope>NUCLEOTIDE SEQUENCE [LARGE SCALE GENOMIC DNA]</scope>
    <source>
        <strain evidence="2 3">ATCC 6013</strain>
    </source>
</reference>
<dbReference type="KEGG" id="cpae:CPAST_c08900"/>
<dbReference type="SUPFAM" id="SSF52218">
    <property type="entry name" value="Flavoproteins"/>
    <property type="match status" value="1"/>
</dbReference>
<dbReference type="InterPro" id="IPR029039">
    <property type="entry name" value="Flavoprotein-like_sf"/>
</dbReference>
<reference evidence="1 4" key="1">
    <citation type="journal article" date="2015" name="Genome Announc.">
        <title>Complete Genome Sequence of the Nitrogen-Fixing and Solvent-Producing Clostridium pasteurianum DSM 525.</title>
        <authorList>
            <person name="Poehlein A."/>
            <person name="Grosse-Honebrink A."/>
            <person name="Zhang Y."/>
            <person name="Minton N.P."/>
            <person name="Daniel R."/>
        </authorList>
    </citation>
    <scope>NUCLEOTIDE SEQUENCE [LARGE SCALE GENOMIC DNA]</scope>
    <source>
        <strain evidence="1">DSM 525</strain>
        <strain evidence="4">DSM 525 / ATCC 6013</strain>
    </source>
</reference>
<proteinExistence type="predicted"/>
<dbReference type="EMBL" id="JPGY02000001">
    <property type="protein sequence ID" value="KRU13013.1"/>
    <property type="molecule type" value="Genomic_DNA"/>
</dbReference>
<dbReference type="PANTHER" id="PTHR43741">
    <property type="entry name" value="FMN-DEPENDENT NADH-AZOREDUCTASE 1"/>
    <property type="match status" value="1"/>
</dbReference>
<dbReference type="PANTHER" id="PTHR43741:SF3">
    <property type="entry name" value="NADPH-DEPENDENT FMN REDUCTASE-LIKE DOMAIN-CONTAINING PROTEIN"/>
    <property type="match status" value="1"/>
</dbReference>